<comment type="subcellular location">
    <subcellularLocation>
        <location evidence="4 14">Cytoplasm</location>
    </subcellularLocation>
</comment>
<feature type="binding site" evidence="14 15">
    <location>
        <position position="76"/>
    </location>
    <ligand>
        <name>a divalent metal cation</name>
        <dbReference type="ChEBI" id="CHEBI:60240"/>
    </ligand>
</feature>
<dbReference type="Pfam" id="PF01351">
    <property type="entry name" value="RNase_HII"/>
    <property type="match status" value="1"/>
</dbReference>
<dbReference type="NCBIfam" id="NF000594">
    <property type="entry name" value="PRK00015.1-1"/>
    <property type="match status" value="1"/>
</dbReference>
<dbReference type="InterPro" id="IPR036397">
    <property type="entry name" value="RNaseH_sf"/>
</dbReference>
<evidence type="ECO:0000259" key="17">
    <source>
        <dbReference type="PROSITE" id="PS51975"/>
    </source>
</evidence>
<evidence type="ECO:0000256" key="3">
    <source>
        <dbReference type="ARBA" id="ARBA00004065"/>
    </source>
</evidence>
<comment type="function">
    <text evidence="3 14 16">Endonuclease that specifically degrades the RNA of RNA-DNA hybrids.</text>
</comment>
<gene>
    <name evidence="14" type="primary">rnhB</name>
    <name evidence="18" type="ORF">ACFQO8_08160</name>
</gene>
<comment type="catalytic activity">
    <reaction evidence="1 14 15 16">
        <text>Endonucleolytic cleavage to 5'-phosphomonoester.</text>
        <dbReference type="EC" id="3.1.26.4"/>
    </reaction>
</comment>
<dbReference type="NCBIfam" id="NF000595">
    <property type="entry name" value="PRK00015.1-3"/>
    <property type="match status" value="1"/>
</dbReference>
<comment type="caution">
    <text evidence="14">Lacks conserved residue(s) required for the propagation of feature annotation.</text>
</comment>
<evidence type="ECO:0000256" key="10">
    <source>
        <dbReference type="ARBA" id="ARBA00022723"/>
    </source>
</evidence>
<keyword evidence="12 14" id="KW-0378">Hydrolase</keyword>
<evidence type="ECO:0000256" key="8">
    <source>
        <dbReference type="ARBA" id="ARBA00022490"/>
    </source>
</evidence>
<dbReference type="Proteomes" id="UP001596439">
    <property type="component" value="Unassembled WGS sequence"/>
</dbReference>
<dbReference type="GO" id="GO:0004523">
    <property type="term" value="F:RNA-DNA hybrid ribonuclease activity"/>
    <property type="evidence" value="ECO:0007669"/>
    <property type="project" value="UniProtKB-EC"/>
</dbReference>
<feature type="binding site" evidence="14 15">
    <location>
        <position position="77"/>
    </location>
    <ligand>
        <name>a divalent metal cation</name>
        <dbReference type="ChEBI" id="CHEBI:60240"/>
    </ligand>
</feature>
<dbReference type="Gene3D" id="3.30.420.10">
    <property type="entry name" value="Ribonuclease H-like superfamily/Ribonuclease H"/>
    <property type="match status" value="1"/>
</dbReference>
<dbReference type="SUPFAM" id="SSF53098">
    <property type="entry name" value="Ribonuclease H-like"/>
    <property type="match status" value="1"/>
</dbReference>
<evidence type="ECO:0000256" key="9">
    <source>
        <dbReference type="ARBA" id="ARBA00022722"/>
    </source>
</evidence>
<dbReference type="PANTHER" id="PTHR10954">
    <property type="entry name" value="RIBONUCLEASE H2 SUBUNIT A"/>
    <property type="match status" value="1"/>
</dbReference>
<evidence type="ECO:0000256" key="12">
    <source>
        <dbReference type="ARBA" id="ARBA00022801"/>
    </source>
</evidence>
<evidence type="ECO:0000256" key="1">
    <source>
        <dbReference type="ARBA" id="ARBA00000077"/>
    </source>
</evidence>
<feature type="domain" description="RNase H type-2" evidence="17">
    <location>
        <begin position="70"/>
        <end position="250"/>
    </location>
</feature>
<evidence type="ECO:0000256" key="2">
    <source>
        <dbReference type="ARBA" id="ARBA00001946"/>
    </source>
</evidence>
<keyword evidence="13 14" id="KW-0464">Manganese</keyword>
<comment type="cofactor">
    <cofactor evidence="2">
        <name>Mg(2+)</name>
        <dbReference type="ChEBI" id="CHEBI:18420"/>
    </cofactor>
</comment>
<evidence type="ECO:0000256" key="5">
    <source>
        <dbReference type="ARBA" id="ARBA00007383"/>
    </source>
</evidence>
<comment type="cofactor">
    <cofactor evidence="14 15">
        <name>Mn(2+)</name>
        <dbReference type="ChEBI" id="CHEBI:29035"/>
    </cofactor>
    <cofactor evidence="14 15">
        <name>Mg(2+)</name>
        <dbReference type="ChEBI" id="CHEBI:18420"/>
    </cofactor>
    <text evidence="14 15">Manganese or magnesium. Binds 1 divalent metal ion per monomer in the absence of substrate. May bind a second metal ion after substrate binding.</text>
</comment>
<evidence type="ECO:0000256" key="4">
    <source>
        <dbReference type="ARBA" id="ARBA00004496"/>
    </source>
</evidence>
<dbReference type="EMBL" id="JBHTCE010000001">
    <property type="protein sequence ID" value="MFC7390118.1"/>
    <property type="molecule type" value="Genomic_DNA"/>
</dbReference>
<evidence type="ECO:0000313" key="19">
    <source>
        <dbReference type="Proteomes" id="UP001596439"/>
    </source>
</evidence>
<reference evidence="19" key="1">
    <citation type="journal article" date="2019" name="Int. J. Syst. Evol. Microbiol.">
        <title>The Global Catalogue of Microorganisms (GCM) 10K type strain sequencing project: providing services to taxonomists for standard genome sequencing and annotation.</title>
        <authorList>
            <consortium name="The Broad Institute Genomics Platform"/>
            <consortium name="The Broad Institute Genome Sequencing Center for Infectious Disease"/>
            <person name="Wu L."/>
            <person name="Ma J."/>
        </authorList>
    </citation>
    <scope>NUCLEOTIDE SEQUENCE [LARGE SCALE GENOMIC DNA]</scope>
    <source>
        <strain evidence="19">CCUG 55590</strain>
    </source>
</reference>
<feature type="binding site" evidence="15">
    <location>
        <position position="166"/>
    </location>
    <ligand>
        <name>a divalent metal cation</name>
        <dbReference type="ChEBI" id="CHEBI:60240"/>
    </ligand>
</feature>
<proteinExistence type="inferred from homology"/>
<name>A0ABW2PKX0_9BACL</name>
<dbReference type="InterPro" id="IPR024567">
    <property type="entry name" value="RNase_HII/HIII_dom"/>
</dbReference>
<keyword evidence="8 14" id="KW-0963">Cytoplasm</keyword>
<dbReference type="InterPro" id="IPR001352">
    <property type="entry name" value="RNase_HII/HIII"/>
</dbReference>
<dbReference type="EC" id="3.1.26.4" evidence="6 14"/>
<keyword evidence="9 14" id="KW-0540">Nuclease</keyword>
<keyword evidence="11 14" id="KW-0255">Endonuclease</keyword>
<accession>A0ABW2PKX0</accession>
<evidence type="ECO:0000256" key="6">
    <source>
        <dbReference type="ARBA" id="ARBA00012180"/>
    </source>
</evidence>
<evidence type="ECO:0000256" key="7">
    <source>
        <dbReference type="ARBA" id="ARBA00019179"/>
    </source>
</evidence>
<evidence type="ECO:0000256" key="15">
    <source>
        <dbReference type="PROSITE-ProRule" id="PRU01319"/>
    </source>
</evidence>
<protein>
    <recommendedName>
        <fullName evidence="7 14">Ribonuclease HII</fullName>
        <shortName evidence="14">RNase HII</shortName>
        <ecNumber evidence="6 14">3.1.26.4</ecNumber>
    </recommendedName>
</protein>
<dbReference type="PANTHER" id="PTHR10954:SF18">
    <property type="entry name" value="RIBONUCLEASE HII"/>
    <property type="match status" value="1"/>
</dbReference>
<sequence>MTIQQIKQQLEDIRYEEWVQLFPTLSQDPRAGVQTLLKQKQRQFERVQAQRVDFERRMAYEREWKAEGFTRIVGVDEVGRGPLAGPVVAAAVLLPEGFYIAGLDDSKKMSKTARNAAYDLIMEVAEVGVGIVEPAVIDDINIYEATKLAMMEAIRQVGEVDALLIDAMKLDLDLPQQSLIKGDTLSVSIAAASVIAKVVRDRMMEEYDRTYPGYGFANNAGYGTEAHLEGLRRHGVTPIHRRTFAPIKHM</sequence>
<evidence type="ECO:0000256" key="14">
    <source>
        <dbReference type="HAMAP-Rule" id="MF_00052"/>
    </source>
</evidence>
<dbReference type="HAMAP" id="MF_00052_B">
    <property type="entry name" value="RNase_HII_B"/>
    <property type="match status" value="1"/>
</dbReference>
<evidence type="ECO:0000256" key="11">
    <source>
        <dbReference type="ARBA" id="ARBA00022759"/>
    </source>
</evidence>
<evidence type="ECO:0000313" key="18">
    <source>
        <dbReference type="EMBL" id="MFC7390118.1"/>
    </source>
</evidence>
<organism evidence="18 19">
    <name type="scientific">Exiguobacterium aestuarii</name>
    <dbReference type="NCBI Taxonomy" id="273527"/>
    <lineage>
        <taxon>Bacteria</taxon>
        <taxon>Bacillati</taxon>
        <taxon>Bacillota</taxon>
        <taxon>Bacilli</taxon>
        <taxon>Bacillales</taxon>
        <taxon>Bacillales Family XII. Incertae Sedis</taxon>
        <taxon>Exiguobacterium</taxon>
    </lineage>
</organism>
<dbReference type="CDD" id="cd07182">
    <property type="entry name" value="RNase_HII_bacteria_HII_like"/>
    <property type="match status" value="1"/>
</dbReference>
<dbReference type="PROSITE" id="PS51975">
    <property type="entry name" value="RNASE_H_2"/>
    <property type="match status" value="1"/>
</dbReference>
<keyword evidence="19" id="KW-1185">Reference proteome</keyword>
<dbReference type="InterPro" id="IPR022898">
    <property type="entry name" value="RNase_HII"/>
</dbReference>
<dbReference type="InterPro" id="IPR012337">
    <property type="entry name" value="RNaseH-like_sf"/>
</dbReference>
<comment type="caution">
    <text evidence="18">The sequence shown here is derived from an EMBL/GenBank/DDBJ whole genome shotgun (WGS) entry which is preliminary data.</text>
</comment>
<keyword evidence="10 14" id="KW-0479">Metal-binding</keyword>
<evidence type="ECO:0000256" key="13">
    <source>
        <dbReference type="ARBA" id="ARBA00023211"/>
    </source>
</evidence>
<evidence type="ECO:0000256" key="16">
    <source>
        <dbReference type="RuleBase" id="RU003515"/>
    </source>
</evidence>
<dbReference type="RefSeq" id="WP_214788859.1">
    <property type="nucleotide sequence ID" value="NZ_JBHSGY010000001.1"/>
</dbReference>
<comment type="similarity">
    <text evidence="5 14 16">Belongs to the RNase HII family.</text>
</comment>